<dbReference type="Proteomes" id="UP000030416">
    <property type="component" value="Unassembled WGS sequence"/>
</dbReference>
<dbReference type="Pfam" id="PF03483">
    <property type="entry name" value="B3_4"/>
    <property type="match status" value="1"/>
</dbReference>
<keyword evidence="2" id="KW-0436">Ligase</keyword>
<dbReference type="eggNOG" id="COG3382">
    <property type="taxonomic scope" value="Bacteria"/>
</dbReference>
<dbReference type="PANTHER" id="PTHR39209:SF2">
    <property type="entry name" value="CYTOPLASMIC PROTEIN"/>
    <property type="match status" value="1"/>
</dbReference>
<name>A0A0A3I556_9BACL</name>
<protein>
    <submittedName>
        <fullName evidence="2">tRNA synthetase subunit beta</fullName>
    </submittedName>
</protein>
<feature type="domain" description="B3/B4 tRNA-binding" evidence="1">
    <location>
        <begin position="62"/>
        <end position="212"/>
    </location>
</feature>
<dbReference type="EMBL" id="JPVN01000003">
    <property type="protein sequence ID" value="KGR79931.1"/>
    <property type="molecule type" value="Genomic_DNA"/>
</dbReference>
<reference evidence="2 3" key="1">
    <citation type="submission" date="2014-02" db="EMBL/GenBank/DDBJ databases">
        <title>Draft genome sequence of Lysinibacillus manganicus DSM 26584T.</title>
        <authorList>
            <person name="Zhang F."/>
            <person name="Wang G."/>
            <person name="Zhang L."/>
        </authorList>
    </citation>
    <scope>NUCLEOTIDE SEQUENCE [LARGE SCALE GENOMIC DNA]</scope>
    <source>
        <strain evidence="2 3">DSM 26584</strain>
    </source>
</reference>
<evidence type="ECO:0000313" key="3">
    <source>
        <dbReference type="Proteomes" id="UP000030416"/>
    </source>
</evidence>
<comment type="caution">
    <text evidence="2">The sequence shown here is derived from an EMBL/GenBank/DDBJ whole genome shotgun (WGS) entry which is preliminary data.</text>
</comment>
<sequence length="233" mass="26354">MKISIDQSVFDVNTQFKIGIIHYTKIVVSESPQMIKGRTRLYQENLFLELQETPVTERPGIAEWRKVWKSFGADPNRYRHSAESLMRRIAKENYLEPFHLAVDLNNFFSLQYENPIGIYDLSTIEGDVIITVGDDDTGYEGLNGRYNSLKNILCSKDETSAFGSPFVDSKRTAVTEDTTNAIQLFYLRPSLADDECHALLQAAGKMFCQVSGGDYNPFLLTVNDPTIFIQGGE</sequence>
<evidence type="ECO:0000313" key="2">
    <source>
        <dbReference type="EMBL" id="KGR79931.1"/>
    </source>
</evidence>
<keyword evidence="3" id="KW-1185">Reference proteome</keyword>
<accession>A0A0A3I556</accession>
<dbReference type="InterPro" id="IPR005146">
    <property type="entry name" value="B3/B4_tRNA-bd"/>
</dbReference>
<evidence type="ECO:0000259" key="1">
    <source>
        <dbReference type="SMART" id="SM00873"/>
    </source>
</evidence>
<dbReference type="GO" id="GO:0004826">
    <property type="term" value="F:phenylalanine-tRNA ligase activity"/>
    <property type="evidence" value="ECO:0007669"/>
    <property type="project" value="InterPro"/>
</dbReference>
<dbReference type="SMART" id="SM00873">
    <property type="entry name" value="B3_4"/>
    <property type="match status" value="1"/>
</dbReference>
<keyword evidence="2" id="KW-0030">Aminoacyl-tRNA synthetase</keyword>
<organism evidence="2 3">
    <name type="scientific">Ureibacillus manganicus DSM 26584</name>
    <dbReference type="NCBI Taxonomy" id="1384049"/>
    <lineage>
        <taxon>Bacteria</taxon>
        <taxon>Bacillati</taxon>
        <taxon>Bacillota</taxon>
        <taxon>Bacilli</taxon>
        <taxon>Bacillales</taxon>
        <taxon>Caryophanaceae</taxon>
        <taxon>Ureibacillus</taxon>
    </lineage>
</organism>
<dbReference type="InterPro" id="IPR020825">
    <property type="entry name" value="Phe-tRNA_synthase-like_B3/B4"/>
</dbReference>
<dbReference type="AlphaFoldDB" id="A0A0A3I556"/>
<dbReference type="SUPFAM" id="SSF56037">
    <property type="entry name" value="PheT/TilS domain"/>
    <property type="match status" value="1"/>
</dbReference>
<dbReference type="PANTHER" id="PTHR39209">
    <property type="match status" value="1"/>
</dbReference>
<dbReference type="GO" id="GO:0003723">
    <property type="term" value="F:RNA binding"/>
    <property type="evidence" value="ECO:0007669"/>
    <property type="project" value="InterPro"/>
</dbReference>
<gene>
    <name evidence="2" type="ORF">CD29_02945</name>
</gene>
<dbReference type="RefSeq" id="WP_036182652.1">
    <property type="nucleotide sequence ID" value="NZ_AVDA01000003.1"/>
</dbReference>
<dbReference type="STRING" id="1384049.CD29_02945"/>
<dbReference type="Gene3D" id="3.50.40.10">
    <property type="entry name" value="Phenylalanyl-trna Synthetase, Chain B, domain 3"/>
    <property type="match status" value="1"/>
</dbReference>
<dbReference type="OrthoDB" id="9789812at2"/>
<proteinExistence type="predicted"/>